<protein>
    <submittedName>
        <fullName evidence="2">Uncharacterized protein</fullName>
    </submittedName>
</protein>
<accession>A0ABN9S300</accession>
<comment type="caution">
    <text evidence="2">The sequence shown here is derived from an EMBL/GenBank/DDBJ whole genome shotgun (WGS) entry which is preliminary data.</text>
</comment>
<organism evidence="2 3">
    <name type="scientific">Prorocentrum cordatum</name>
    <dbReference type="NCBI Taxonomy" id="2364126"/>
    <lineage>
        <taxon>Eukaryota</taxon>
        <taxon>Sar</taxon>
        <taxon>Alveolata</taxon>
        <taxon>Dinophyceae</taxon>
        <taxon>Prorocentrales</taxon>
        <taxon>Prorocentraceae</taxon>
        <taxon>Prorocentrum</taxon>
    </lineage>
</organism>
<evidence type="ECO:0000313" key="2">
    <source>
        <dbReference type="EMBL" id="CAK0825303.1"/>
    </source>
</evidence>
<keyword evidence="3" id="KW-1185">Reference proteome</keyword>
<evidence type="ECO:0000256" key="1">
    <source>
        <dbReference type="SAM" id="MobiDB-lite"/>
    </source>
</evidence>
<feature type="compositionally biased region" description="Low complexity" evidence="1">
    <location>
        <begin position="44"/>
        <end position="64"/>
    </location>
</feature>
<proteinExistence type="predicted"/>
<name>A0ABN9S300_9DINO</name>
<feature type="region of interest" description="Disordered" evidence="1">
    <location>
        <begin position="117"/>
        <end position="151"/>
    </location>
</feature>
<gene>
    <name evidence="2" type="ORF">PCOR1329_LOCUS25466</name>
</gene>
<evidence type="ECO:0000313" key="3">
    <source>
        <dbReference type="Proteomes" id="UP001189429"/>
    </source>
</evidence>
<feature type="compositionally biased region" description="Basic and acidic residues" evidence="1">
    <location>
        <begin position="131"/>
        <end position="151"/>
    </location>
</feature>
<dbReference type="EMBL" id="CAUYUJ010008891">
    <property type="protein sequence ID" value="CAK0825303.1"/>
    <property type="molecule type" value="Genomic_DNA"/>
</dbReference>
<feature type="region of interest" description="Disordered" evidence="1">
    <location>
        <begin position="43"/>
        <end position="70"/>
    </location>
</feature>
<reference evidence="2" key="1">
    <citation type="submission" date="2023-10" db="EMBL/GenBank/DDBJ databases">
        <authorList>
            <person name="Chen Y."/>
            <person name="Shah S."/>
            <person name="Dougan E. K."/>
            <person name="Thang M."/>
            <person name="Chan C."/>
        </authorList>
    </citation>
    <scope>NUCLEOTIDE SEQUENCE [LARGE SCALE GENOMIC DNA]</scope>
</reference>
<dbReference type="Proteomes" id="UP001189429">
    <property type="component" value="Unassembled WGS sequence"/>
</dbReference>
<sequence>MAQQSSLGICATERLPSGGRAAFSCRVVSSACSMASAGSRGESTDAISELDSSSSVSMSEWSGHGSRGGCGCKEAPDSQLFEVGDLPFPYQQMLGLLSTGGYIRRCTSGFLQAKLDRRTSMSAPKKPATKVSEKVSDVADQKHVEGSHRRD</sequence>